<comment type="caution">
    <text evidence="1">The sequence shown here is derived from an EMBL/GenBank/DDBJ whole genome shotgun (WGS) entry which is preliminary data.</text>
</comment>
<keyword evidence="2" id="KW-1185">Reference proteome</keyword>
<proteinExistence type="predicted"/>
<accession>A0ABU7XIY9</accession>
<dbReference type="Proteomes" id="UP001350748">
    <property type="component" value="Unassembled WGS sequence"/>
</dbReference>
<name>A0ABU7XIY9_9HYPH</name>
<protein>
    <submittedName>
        <fullName evidence="1">Uncharacterized protein</fullName>
    </submittedName>
</protein>
<sequence>MDDFDRRSLGAIENLICGFGNEFDEYSALLRPHANAGIVGDEKDRVT</sequence>
<organism evidence="1 2">
    <name type="scientific">Methylocystis borbori</name>
    <dbReference type="NCBI Taxonomy" id="3118750"/>
    <lineage>
        <taxon>Bacteria</taxon>
        <taxon>Pseudomonadati</taxon>
        <taxon>Pseudomonadota</taxon>
        <taxon>Alphaproteobacteria</taxon>
        <taxon>Hyphomicrobiales</taxon>
        <taxon>Methylocystaceae</taxon>
        <taxon>Methylocystis</taxon>
    </lineage>
</organism>
<reference evidence="1 2" key="1">
    <citation type="submission" date="2024-02" db="EMBL/GenBank/DDBJ databases">
        <authorList>
            <person name="Grouzdev D."/>
        </authorList>
    </citation>
    <scope>NUCLEOTIDE SEQUENCE [LARGE SCALE GENOMIC DNA]</scope>
    <source>
        <strain evidence="1 2">9N</strain>
    </source>
</reference>
<evidence type="ECO:0000313" key="2">
    <source>
        <dbReference type="Proteomes" id="UP001350748"/>
    </source>
</evidence>
<gene>
    <name evidence="1" type="ORF">V3H18_12425</name>
</gene>
<dbReference type="EMBL" id="JAZHYN010000038">
    <property type="protein sequence ID" value="MEF3367341.1"/>
    <property type="molecule type" value="Genomic_DNA"/>
</dbReference>
<evidence type="ECO:0000313" key="1">
    <source>
        <dbReference type="EMBL" id="MEF3367341.1"/>
    </source>
</evidence>